<dbReference type="EMBL" id="ATDP01000109">
    <property type="protein sequence ID" value="EQB10730.1"/>
    <property type="molecule type" value="Genomic_DNA"/>
</dbReference>
<evidence type="ECO:0000256" key="2">
    <source>
        <dbReference type="ARBA" id="ARBA00022729"/>
    </source>
</evidence>
<evidence type="ECO:0000256" key="1">
    <source>
        <dbReference type="ARBA" id="ARBA00010634"/>
    </source>
</evidence>
<comment type="similarity">
    <text evidence="1">Belongs to the MlaA family.</text>
</comment>
<dbReference type="Proteomes" id="UP000015531">
    <property type="component" value="Unassembled WGS sequence"/>
</dbReference>
<dbReference type="Pfam" id="PF04333">
    <property type="entry name" value="MlaA"/>
    <property type="match status" value="1"/>
</dbReference>
<gene>
    <name evidence="4" type="ORF">RLDS_25180</name>
</gene>
<organism evidence="4 5">
    <name type="scientific">Sphingobium lactosutens DS20</name>
    <dbReference type="NCBI Taxonomy" id="1331060"/>
    <lineage>
        <taxon>Bacteria</taxon>
        <taxon>Pseudomonadati</taxon>
        <taxon>Pseudomonadota</taxon>
        <taxon>Alphaproteobacteria</taxon>
        <taxon>Sphingomonadales</taxon>
        <taxon>Sphingomonadaceae</taxon>
        <taxon>Sphingobium</taxon>
    </lineage>
</organism>
<sequence length="312" mass="33405">MDGDGQQSIIVTGRARAPSNDPIEAVNRASFNMVQAADQAFVGPVADGYRKAVPRPMRSGIRNLLRNLQEPVNFVNYLLQIKPGKAAETAGRFALNSTAGVAGLVDVASKPPFKLPRRVNGFGNTLGYYGVRPGAYLYLPLIGPTTVRDLSGRMLDLAVLPVAVGAPFNDPAFVVPTTTIRLLDERAEAGVRAREVHERSEDPFSTVREEYLRRRAREIDALRGKTSAVYTEPAGDNARIEDVSQYKLPAPRGQNSADSDPSWTASRFSEGETSVEQGDPAPSTKSSDAPSDCASEGAGQGTADHRGANHAS</sequence>
<dbReference type="GO" id="GO:0120010">
    <property type="term" value="P:intermembrane phospholipid transfer"/>
    <property type="evidence" value="ECO:0007669"/>
    <property type="project" value="TreeGrafter"/>
</dbReference>
<dbReference type="GO" id="GO:0016020">
    <property type="term" value="C:membrane"/>
    <property type="evidence" value="ECO:0007669"/>
    <property type="project" value="InterPro"/>
</dbReference>
<dbReference type="PANTHER" id="PTHR30035:SF3">
    <property type="entry name" value="INTERMEMBRANE PHOSPHOLIPID TRANSPORT SYSTEM LIPOPROTEIN MLAA"/>
    <property type="match status" value="1"/>
</dbReference>
<accession>T0IGB8</accession>
<evidence type="ECO:0000256" key="3">
    <source>
        <dbReference type="SAM" id="MobiDB-lite"/>
    </source>
</evidence>
<dbReference type="eggNOG" id="COG2853">
    <property type="taxonomic scope" value="Bacteria"/>
</dbReference>
<feature type="compositionally biased region" description="Polar residues" evidence="3">
    <location>
        <begin position="253"/>
        <end position="276"/>
    </location>
</feature>
<dbReference type="AlphaFoldDB" id="T0IGB8"/>
<keyword evidence="5" id="KW-1185">Reference proteome</keyword>
<evidence type="ECO:0008006" key="6">
    <source>
        <dbReference type="Google" id="ProtNLM"/>
    </source>
</evidence>
<dbReference type="InterPro" id="IPR007428">
    <property type="entry name" value="MlaA"/>
</dbReference>
<evidence type="ECO:0000313" key="5">
    <source>
        <dbReference type="Proteomes" id="UP000015531"/>
    </source>
</evidence>
<reference evidence="4 5" key="1">
    <citation type="journal article" date="2013" name="Genome Announc.">
        <title>Draft Genome Sequence of Sphingobium lactosutens Strain DS20T, Isolated from a Hexachlorocyclohexane Dumpsite.</title>
        <authorList>
            <person name="Kumar R."/>
            <person name="Dwivedi V."/>
            <person name="Negi V."/>
            <person name="Khurana J.P."/>
            <person name="Lal R."/>
        </authorList>
    </citation>
    <scope>NUCLEOTIDE SEQUENCE [LARGE SCALE GENOMIC DNA]</scope>
    <source>
        <strain evidence="4 5">DS20</strain>
    </source>
</reference>
<comment type="caution">
    <text evidence="4">The sequence shown here is derived from an EMBL/GenBank/DDBJ whole genome shotgun (WGS) entry which is preliminary data.</text>
</comment>
<evidence type="ECO:0000313" key="4">
    <source>
        <dbReference type="EMBL" id="EQB10730.1"/>
    </source>
</evidence>
<protein>
    <recommendedName>
        <fullName evidence="6">VacJ family lipoprotein</fullName>
    </recommendedName>
</protein>
<proteinExistence type="inferred from homology"/>
<feature type="compositionally biased region" description="Basic and acidic residues" evidence="3">
    <location>
        <begin position="303"/>
        <end position="312"/>
    </location>
</feature>
<dbReference type="PATRIC" id="fig|1331060.3.peg.4893"/>
<name>T0IGB8_9SPHN</name>
<dbReference type="PANTHER" id="PTHR30035">
    <property type="entry name" value="LIPOPROTEIN VACJ-RELATED"/>
    <property type="match status" value="1"/>
</dbReference>
<dbReference type="PRINTS" id="PR01805">
    <property type="entry name" value="VACJLIPOPROT"/>
</dbReference>
<feature type="region of interest" description="Disordered" evidence="3">
    <location>
        <begin position="249"/>
        <end position="312"/>
    </location>
</feature>
<keyword evidence="2" id="KW-0732">Signal</keyword>